<protein>
    <recommendedName>
        <fullName evidence="5">Transmembrane protein</fullName>
    </recommendedName>
</protein>
<name>A0A4S2D5T6_STEMA</name>
<dbReference type="RefSeq" id="WP_136003237.1">
    <property type="nucleotide sequence ID" value="NZ_SRYW01000002.1"/>
</dbReference>
<dbReference type="AlphaFoldDB" id="A0A4S2D5T6"/>
<keyword evidence="2" id="KW-1133">Transmembrane helix</keyword>
<organism evidence="3 4">
    <name type="scientific">Stenotrophomonas maltophilia</name>
    <name type="common">Pseudomonas maltophilia</name>
    <name type="synonym">Xanthomonas maltophilia</name>
    <dbReference type="NCBI Taxonomy" id="40324"/>
    <lineage>
        <taxon>Bacteria</taxon>
        <taxon>Pseudomonadati</taxon>
        <taxon>Pseudomonadota</taxon>
        <taxon>Gammaproteobacteria</taxon>
        <taxon>Lysobacterales</taxon>
        <taxon>Lysobacteraceae</taxon>
        <taxon>Stenotrophomonas</taxon>
        <taxon>Stenotrophomonas maltophilia group</taxon>
    </lineage>
</organism>
<evidence type="ECO:0008006" key="5">
    <source>
        <dbReference type="Google" id="ProtNLM"/>
    </source>
</evidence>
<keyword evidence="2" id="KW-0472">Membrane</keyword>
<comment type="caution">
    <text evidence="3">The sequence shown here is derived from an EMBL/GenBank/DDBJ whole genome shotgun (WGS) entry which is preliminary data.</text>
</comment>
<keyword evidence="2" id="KW-0812">Transmembrane</keyword>
<evidence type="ECO:0000313" key="3">
    <source>
        <dbReference type="EMBL" id="TGY36432.1"/>
    </source>
</evidence>
<feature type="compositionally biased region" description="Basic and acidic residues" evidence="1">
    <location>
        <begin position="73"/>
        <end position="92"/>
    </location>
</feature>
<gene>
    <name evidence="3" type="ORF">E5352_02755</name>
</gene>
<sequence length="268" mass="29216">MGFVMFIVALGLGATAWYLIAGKVLAGKSVPVRHGAGLVAALAAFMAALIVMAIAGLIKPMEPVELTPAQAEQVKERQAERAQQDAERDARKAGRAFEASKDKTLKEIAETGPAKARTFAESYAAMNGVDEASREAFYLCLGDYIGSKDGQLKAGDVLGWCLNDFKHDPARFVAEKSRYDYFKVRSQFSAWDGSSYKVDAFIKSTMENPDSYKHVSTRHRVRVDPTETFVLVDTTFRGTNAFGGVVTNQVRLKVDPATGDVLDVLHAQ</sequence>
<dbReference type="OrthoDB" id="6627538at2"/>
<evidence type="ECO:0000256" key="1">
    <source>
        <dbReference type="SAM" id="MobiDB-lite"/>
    </source>
</evidence>
<accession>A0A4S2D5T6</accession>
<dbReference type="Proteomes" id="UP000306631">
    <property type="component" value="Unassembled WGS sequence"/>
</dbReference>
<evidence type="ECO:0000256" key="2">
    <source>
        <dbReference type="SAM" id="Phobius"/>
    </source>
</evidence>
<proteinExistence type="predicted"/>
<evidence type="ECO:0000313" key="4">
    <source>
        <dbReference type="Proteomes" id="UP000306631"/>
    </source>
</evidence>
<feature type="transmembrane region" description="Helical" evidence="2">
    <location>
        <begin position="36"/>
        <end position="58"/>
    </location>
</feature>
<reference evidence="3 4" key="1">
    <citation type="submission" date="2019-04" db="EMBL/GenBank/DDBJ databases">
        <title>Microbes associate with the intestines of laboratory mice.</title>
        <authorList>
            <person name="Navarre W."/>
            <person name="Wong E."/>
            <person name="Huang K."/>
            <person name="Tropini C."/>
            <person name="Ng K."/>
            <person name="Yu B."/>
        </authorList>
    </citation>
    <scope>NUCLEOTIDE SEQUENCE [LARGE SCALE GENOMIC DNA]</scope>
    <source>
        <strain evidence="3 4">NM62_B4-13</strain>
    </source>
</reference>
<dbReference type="EMBL" id="SRYW01000002">
    <property type="protein sequence ID" value="TGY36432.1"/>
    <property type="molecule type" value="Genomic_DNA"/>
</dbReference>
<feature type="region of interest" description="Disordered" evidence="1">
    <location>
        <begin position="69"/>
        <end position="95"/>
    </location>
</feature>